<evidence type="ECO:0000313" key="1">
    <source>
        <dbReference type="EMBL" id="RWS04591.1"/>
    </source>
</evidence>
<dbReference type="InterPro" id="IPR043502">
    <property type="entry name" value="DNA/RNA_pol_sf"/>
</dbReference>
<comment type="caution">
    <text evidence="1">The sequence shown here is derived from an EMBL/GenBank/DDBJ whole genome shotgun (WGS) entry which is preliminary data.</text>
</comment>
<dbReference type="SUPFAM" id="SSF56672">
    <property type="entry name" value="DNA/RNA polymerases"/>
    <property type="match status" value="1"/>
</dbReference>
<dbReference type="Gene3D" id="3.30.70.270">
    <property type="match status" value="1"/>
</dbReference>
<evidence type="ECO:0000313" key="2">
    <source>
        <dbReference type="Proteomes" id="UP000285301"/>
    </source>
</evidence>
<dbReference type="InterPro" id="IPR043128">
    <property type="entry name" value="Rev_trsase/Diguanyl_cyclase"/>
</dbReference>
<dbReference type="Proteomes" id="UP000285301">
    <property type="component" value="Unassembled WGS sequence"/>
</dbReference>
<dbReference type="PANTHER" id="PTHR33064:SF37">
    <property type="entry name" value="RIBONUCLEASE H"/>
    <property type="match status" value="1"/>
</dbReference>
<accession>A0A443QNL5</accession>
<dbReference type="OrthoDB" id="6508513at2759"/>
<dbReference type="STRING" id="1965070.A0A443QNL5"/>
<feature type="non-terminal residue" evidence="1">
    <location>
        <position position="64"/>
    </location>
</feature>
<organism evidence="1 2">
    <name type="scientific">Dinothrombium tinctorium</name>
    <dbReference type="NCBI Taxonomy" id="1965070"/>
    <lineage>
        <taxon>Eukaryota</taxon>
        <taxon>Metazoa</taxon>
        <taxon>Ecdysozoa</taxon>
        <taxon>Arthropoda</taxon>
        <taxon>Chelicerata</taxon>
        <taxon>Arachnida</taxon>
        <taxon>Acari</taxon>
        <taxon>Acariformes</taxon>
        <taxon>Trombidiformes</taxon>
        <taxon>Prostigmata</taxon>
        <taxon>Anystina</taxon>
        <taxon>Parasitengona</taxon>
        <taxon>Trombidioidea</taxon>
        <taxon>Trombidiidae</taxon>
        <taxon>Dinothrombium</taxon>
    </lineage>
</organism>
<dbReference type="AlphaFoldDB" id="A0A443QNL5"/>
<dbReference type="InterPro" id="IPR051320">
    <property type="entry name" value="Viral_Replic_Matur_Polypro"/>
</dbReference>
<dbReference type="GO" id="GO:0071897">
    <property type="term" value="P:DNA biosynthetic process"/>
    <property type="evidence" value="ECO:0007669"/>
    <property type="project" value="UniProtKB-ARBA"/>
</dbReference>
<name>A0A443QNL5_9ACAR</name>
<sequence>MEFLGFLLSFQGLAPLPERVEAIRKFPRPNSIRQLRSFLGLINFYRKFIPRAAETLAPLNYLLK</sequence>
<reference evidence="1 2" key="1">
    <citation type="journal article" date="2018" name="Gigascience">
        <title>Genomes of trombidid mites reveal novel predicted allergens and laterally-transferred genes associated with secondary metabolism.</title>
        <authorList>
            <person name="Dong X."/>
            <person name="Chaisiri K."/>
            <person name="Xia D."/>
            <person name="Armstrong S.D."/>
            <person name="Fang Y."/>
            <person name="Donnelly M.J."/>
            <person name="Kadowaki T."/>
            <person name="McGarry J.W."/>
            <person name="Darby A.C."/>
            <person name="Makepeace B.L."/>
        </authorList>
    </citation>
    <scope>NUCLEOTIDE SEQUENCE [LARGE SCALE GENOMIC DNA]</scope>
    <source>
        <strain evidence="1">UoL-WK</strain>
    </source>
</reference>
<proteinExistence type="predicted"/>
<keyword evidence="2" id="KW-1185">Reference proteome</keyword>
<dbReference type="PANTHER" id="PTHR33064">
    <property type="entry name" value="POL PROTEIN"/>
    <property type="match status" value="1"/>
</dbReference>
<protein>
    <submittedName>
        <fullName evidence="1">Uncharacterized protein</fullName>
    </submittedName>
</protein>
<gene>
    <name evidence="1" type="ORF">B4U79_04943</name>
</gene>
<dbReference type="EMBL" id="NCKU01005422">
    <property type="protein sequence ID" value="RWS04591.1"/>
    <property type="molecule type" value="Genomic_DNA"/>
</dbReference>